<comment type="caution">
    <text evidence="1">The sequence shown here is derived from an EMBL/GenBank/DDBJ whole genome shotgun (WGS) entry which is preliminary data.</text>
</comment>
<organism evidence="1 2">
    <name type="scientific">Protopolystoma xenopodis</name>
    <dbReference type="NCBI Taxonomy" id="117903"/>
    <lineage>
        <taxon>Eukaryota</taxon>
        <taxon>Metazoa</taxon>
        <taxon>Spiralia</taxon>
        <taxon>Lophotrochozoa</taxon>
        <taxon>Platyhelminthes</taxon>
        <taxon>Monogenea</taxon>
        <taxon>Polyopisthocotylea</taxon>
        <taxon>Polystomatidea</taxon>
        <taxon>Polystomatidae</taxon>
        <taxon>Protopolystoma</taxon>
    </lineage>
</organism>
<keyword evidence="2" id="KW-1185">Reference proteome</keyword>
<dbReference type="AlphaFoldDB" id="A0A448XQN6"/>
<name>A0A448XQN6_9PLAT</name>
<protein>
    <submittedName>
        <fullName evidence="1">Uncharacterized protein</fullName>
    </submittedName>
</protein>
<proteinExistence type="predicted"/>
<dbReference type="EMBL" id="CAAALY010275057">
    <property type="protein sequence ID" value="VEL42549.1"/>
    <property type="molecule type" value="Genomic_DNA"/>
</dbReference>
<evidence type="ECO:0000313" key="2">
    <source>
        <dbReference type="Proteomes" id="UP000784294"/>
    </source>
</evidence>
<sequence>MSEASSPLKSQLTAISINYVIERGVGPKGVKLVKWTRNRWSGRPKSSKVCTSENSPVDLLDPPNVVKAIPCMSRLGGGNQSGYARVVLTSSLG</sequence>
<evidence type="ECO:0000313" key="1">
    <source>
        <dbReference type="EMBL" id="VEL42549.1"/>
    </source>
</evidence>
<dbReference type="Proteomes" id="UP000784294">
    <property type="component" value="Unassembled WGS sequence"/>
</dbReference>
<reference evidence="1" key="1">
    <citation type="submission" date="2018-11" db="EMBL/GenBank/DDBJ databases">
        <authorList>
            <consortium name="Pathogen Informatics"/>
        </authorList>
    </citation>
    <scope>NUCLEOTIDE SEQUENCE</scope>
</reference>
<accession>A0A448XQN6</accession>
<gene>
    <name evidence="1" type="ORF">PXEA_LOCUS35989</name>
</gene>